<dbReference type="AlphaFoldDB" id="A0A2P2R410"/>
<name>A0A2P2R410_RHIMU</name>
<proteinExistence type="predicted"/>
<accession>A0A2P2R410</accession>
<evidence type="ECO:0000313" key="2">
    <source>
        <dbReference type="EMBL" id="MBX73945.1"/>
    </source>
</evidence>
<sequence length="23" mass="2763">MINRNTRIKQIITYTNSPKQNKT</sequence>
<organism evidence="2">
    <name type="scientific">Rhizophora mucronata</name>
    <name type="common">Asiatic mangrove</name>
    <dbReference type="NCBI Taxonomy" id="61149"/>
    <lineage>
        <taxon>Eukaryota</taxon>
        <taxon>Viridiplantae</taxon>
        <taxon>Streptophyta</taxon>
        <taxon>Embryophyta</taxon>
        <taxon>Tracheophyta</taxon>
        <taxon>Spermatophyta</taxon>
        <taxon>Magnoliopsida</taxon>
        <taxon>eudicotyledons</taxon>
        <taxon>Gunneridae</taxon>
        <taxon>Pentapetalae</taxon>
        <taxon>rosids</taxon>
        <taxon>fabids</taxon>
        <taxon>Malpighiales</taxon>
        <taxon>Rhizophoraceae</taxon>
        <taxon>Rhizophora</taxon>
    </lineage>
</organism>
<feature type="region of interest" description="Disordered" evidence="1">
    <location>
        <begin position="1"/>
        <end position="23"/>
    </location>
</feature>
<reference evidence="2" key="1">
    <citation type="submission" date="2018-02" db="EMBL/GenBank/DDBJ databases">
        <title>Rhizophora mucronata_Transcriptome.</title>
        <authorList>
            <person name="Meera S.P."/>
            <person name="Sreeshan A."/>
            <person name="Augustine A."/>
        </authorList>
    </citation>
    <scope>NUCLEOTIDE SEQUENCE</scope>
    <source>
        <tissue evidence="2">Leaf</tissue>
    </source>
</reference>
<evidence type="ECO:0000256" key="1">
    <source>
        <dbReference type="SAM" id="MobiDB-lite"/>
    </source>
</evidence>
<dbReference type="EMBL" id="GGEC01093461">
    <property type="protein sequence ID" value="MBX73945.1"/>
    <property type="molecule type" value="Transcribed_RNA"/>
</dbReference>
<feature type="compositionally biased region" description="Polar residues" evidence="1">
    <location>
        <begin position="12"/>
        <end position="23"/>
    </location>
</feature>
<protein>
    <submittedName>
        <fullName evidence="2">Uncharacterized protein</fullName>
    </submittedName>
</protein>